<dbReference type="Gene3D" id="3.60.10.10">
    <property type="entry name" value="Endonuclease/exonuclease/phosphatase"/>
    <property type="match status" value="1"/>
</dbReference>
<evidence type="ECO:0008006" key="3">
    <source>
        <dbReference type="Google" id="ProtNLM"/>
    </source>
</evidence>
<evidence type="ECO:0000313" key="2">
    <source>
        <dbReference type="Proteomes" id="UP001515480"/>
    </source>
</evidence>
<name>A0AB34JLM5_PRYPA</name>
<accession>A0AB34JLM5</accession>
<dbReference type="InterPro" id="IPR036691">
    <property type="entry name" value="Endo/exonu/phosph_ase_sf"/>
</dbReference>
<organism evidence="1 2">
    <name type="scientific">Prymnesium parvum</name>
    <name type="common">Toxic golden alga</name>
    <dbReference type="NCBI Taxonomy" id="97485"/>
    <lineage>
        <taxon>Eukaryota</taxon>
        <taxon>Haptista</taxon>
        <taxon>Haptophyta</taxon>
        <taxon>Prymnesiophyceae</taxon>
        <taxon>Prymnesiales</taxon>
        <taxon>Prymnesiaceae</taxon>
        <taxon>Prymnesium</taxon>
    </lineage>
</organism>
<keyword evidence="2" id="KW-1185">Reference proteome</keyword>
<dbReference type="Proteomes" id="UP001515480">
    <property type="component" value="Unassembled WGS sequence"/>
</dbReference>
<evidence type="ECO:0000313" key="1">
    <source>
        <dbReference type="EMBL" id="KAL1521632.1"/>
    </source>
</evidence>
<dbReference type="SUPFAM" id="SSF56219">
    <property type="entry name" value="DNase I-like"/>
    <property type="match status" value="1"/>
</dbReference>
<dbReference type="EMBL" id="JBGBPQ010000007">
    <property type="protein sequence ID" value="KAL1521632.1"/>
    <property type="molecule type" value="Genomic_DNA"/>
</dbReference>
<gene>
    <name evidence="1" type="ORF">AB1Y20_021290</name>
</gene>
<proteinExistence type="predicted"/>
<dbReference type="AlphaFoldDB" id="A0AB34JLM5"/>
<sequence length="502" mass="55384">MVRSLRILSWNIAAVNNNPFEYFIHYPISNEYDRLMQDVETFVETPGDADVLVRDVFTDSMFAELKELMLAEGWSGLDATETYWVENLKERKIMTDFIKDKALGSKRLASMPDRVTNTINTLDQGTIHRPTVISCSRLDMTQMDSWWAAWKTFMFETQVQVTGKGGKVLHSKPCGLLPTIKKDKYPAVTEEEEAMSIPLQALCMGIFDAILVHMLNTLSPTGGWQQLKEAIIENIYSKKGARIMQLLSETYAETDVILLQEVQTELPKALRASSLGDIYHIIEPKAPSAVDQNSVIMLRKDAFEVSGDLTADAMAAVEKQGAISDGDLIVAAATGVDGRSFVFASFHGDTDGLCTEHALKAVHTVTAATPGLILVVGIDANCYENPTPGKQLGAEDFGLLFRELGWSSCWGDVASVSNYTTYCARTFLQPQLQKASRMADKAKNGDINPKDYILFSKGSLKLDGKATKDNTGNKEYLEGVVFPSLSFPSDHAIVSCTLDLIE</sequence>
<comment type="caution">
    <text evidence="1">The sequence shown here is derived from an EMBL/GenBank/DDBJ whole genome shotgun (WGS) entry which is preliminary data.</text>
</comment>
<protein>
    <recommendedName>
        <fullName evidence="3">Endonuclease/exonuclease/phosphatase domain-containing protein</fullName>
    </recommendedName>
</protein>
<reference evidence="1 2" key="1">
    <citation type="journal article" date="2024" name="Science">
        <title>Giant polyketide synthase enzymes in the biosynthesis of giant marine polyether toxins.</title>
        <authorList>
            <person name="Fallon T.R."/>
            <person name="Shende V.V."/>
            <person name="Wierzbicki I.H."/>
            <person name="Pendleton A.L."/>
            <person name="Watervoot N.F."/>
            <person name="Auber R.P."/>
            <person name="Gonzalez D.J."/>
            <person name="Wisecaver J.H."/>
            <person name="Moore B.S."/>
        </authorList>
    </citation>
    <scope>NUCLEOTIDE SEQUENCE [LARGE SCALE GENOMIC DNA]</scope>
    <source>
        <strain evidence="1 2">12B1</strain>
    </source>
</reference>